<evidence type="ECO:0000256" key="1">
    <source>
        <dbReference type="SAM" id="Phobius"/>
    </source>
</evidence>
<keyword evidence="1" id="KW-0812">Transmembrane</keyword>
<dbReference type="EMBL" id="MASW01000006">
    <property type="protein sequence ID" value="PXY21116.1"/>
    <property type="molecule type" value="Genomic_DNA"/>
</dbReference>
<dbReference type="Proteomes" id="UP000249915">
    <property type="component" value="Unassembled WGS sequence"/>
</dbReference>
<proteinExistence type="predicted"/>
<name>A0A2V4APR4_9PSEU</name>
<evidence type="ECO:0000313" key="2">
    <source>
        <dbReference type="EMBL" id="PXY21116.1"/>
    </source>
</evidence>
<keyword evidence="1" id="KW-0472">Membrane</keyword>
<keyword evidence="1" id="KW-1133">Transmembrane helix</keyword>
<sequence>MALRFVREELAALRATFHDEISAIRTDFAGLSATVVEQTNKVTPKIAVLEHRVDEHDKDIAEVRQARADEAAAKESFRRQRNLAIALAAISALVTIAGLILTLTLGD</sequence>
<organism evidence="2 3">
    <name type="scientific">Prauserella muralis</name>
    <dbReference type="NCBI Taxonomy" id="588067"/>
    <lineage>
        <taxon>Bacteria</taxon>
        <taxon>Bacillati</taxon>
        <taxon>Actinomycetota</taxon>
        <taxon>Actinomycetes</taxon>
        <taxon>Pseudonocardiales</taxon>
        <taxon>Pseudonocardiaceae</taxon>
        <taxon>Prauserella</taxon>
    </lineage>
</organism>
<feature type="transmembrane region" description="Helical" evidence="1">
    <location>
        <begin position="83"/>
        <end position="105"/>
    </location>
</feature>
<keyword evidence="3" id="KW-1185">Reference proteome</keyword>
<dbReference type="AlphaFoldDB" id="A0A2V4APR4"/>
<comment type="caution">
    <text evidence="2">The sequence shown here is derived from an EMBL/GenBank/DDBJ whole genome shotgun (WGS) entry which is preliminary data.</text>
</comment>
<accession>A0A2V4APR4</accession>
<evidence type="ECO:0000313" key="3">
    <source>
        <dbReference type="Proteomes" id="UP000249915"/>
    </source>
</evidence>
<gene>
    <name evidence="2" type="ORF">BAY60_26995</name>
</gene>
<protein>
    <submittedName>
        <fullName evidence="2">Uncharacterized protein</fullName>
    </submittedName>
</protein>
<reference evidence="2 3" key="1">
    <citation type="submission" date="2016-07" db="EMBL/GenBank/DDBJ databases">
        <title>Draft genome sequence of Prauserella muralis DSM 45305, isolated from a mould-covered wall in an indoor environment.</title>
        <authorList>
            <person name="Ruckert C."/>
            <person name="Albersmeier A."/>
            <person name="Jiang C.-L."/>
            <person name="Jiang Y."/>
            <person name="Kalinowski J."/>
            <person name="Schneider O."/>
            <person name="Winkler A."/>
            <person name="Zotchev S.B."/>
        </authorList>
    </citation>
    <scope>NUCLEOTIDE SEQUENCE [LARGE SCALE GENOMIC DNA]</scope>
    <source>
        <strain evidence="2 3">DSM 45305</strain>
    </source>
</reference>